<dbReference type="InterPro" id="IPR022172">
    <property type="entry name" value="DUF3703"/>
</dbReference>
<protein>
    <submittedName>
        <fullName evidence="1">DUF3703 domain-containing protein</fullName>
    </submittedName>
</protein>
<reference evidence="1 2" key="1">
    <citation type="submission" date="2021-06" db="EMBL/GenBank/DDBJ databases">
        <title>Microbial metabolic specificity influences pelagic lipid remineralization.</title>
        <authorList>
            <person name="Behrendt L."/>
            <person name="Hunter J.E."/>
            <person name="Alcolombri U."/>
            <person name="Smriga S."/>
            <person name="Mincer T."/>
            <person name="Lowenstein D.P."/>
            <person name="Peaudecerf F.J."/>
            <person name="Fernandez V.I."/>
            <person name="Fredricks H."/>
            <person name="Almblad H."/>
            <person name="Harrison J.J."/>
            <person name="Stocker R."/>
            <person name="Van Mooy B.A.S."/>
        </authorList>
    </citation>
    <scope>NUCLEOTIDE SEQUENCE [LARGE SCALE GENOMIC DNA]</scope>
    <source>
        <strain evidence="1 2">HP15-B</strain>
    </source>
</reference>
<dbReference type="EMBL" id="CP076686">
    <property type="protein sequence ID" value="QWV13959.1"/>
    <property type="molecule type" value="Genomic_DNA"/>
</dbReference>
<dbReference type="RefSeq" id="WP_004578689.1">
    <property type="nucleotide sequence ID" value="NZ_CP076686.1"/>
</dbReference>
<dbReference type="Proteomes" id="UP000683442">
    <property type="component" value="Chromosome"/>
</dbReference>
<accession>A0ABX8IMQ9</accession>
<sequence>MHSELKASYLTELEAARVAEWAGDFQTAFTHLERAHILSQKFALAHTATHLRMLRLGWRTRDVREVLGQSIRTIAALVFSRIWVPVGNTGRANVSAFAPMPVPEDLAEILGKSAVSMVAHNVPKNRRLP</sequence>
<gene>
    <name evidence="1" type="ORF">KQ249_04920</name>
</gene>
<dbReference type="GeneID" id="78558763"/>
<proteinExistence type="predicted"/>
<evidence type="ECO:0000313" key="1">
    <source>
        <dbReference type="EMBL" id="QWV13959.1"/>
    </source>
</evidence>
<dbReference type="Pfam" id="PF12487">
    <property type="entry name" value="DUF3703"/>
    <property type="match status" value="1"/>
</dbReference>
<evidence type="ECO:0000313" key="2">
    <source>
        <dbReference type="Proteomes" id="UP000683442"/>
    </source>
</evidence>
<keyword evidence="2" id="KW-1185">Reference proteome</keyword>
<name>A0ABX8IMQ9_9GAMM</name>
<organism evidence="1 2">
    <name type="scientific">Marinobacter adhaerens</name>
    <dbReference type="NCBI Taxonomy" id="1033846"/>
    <lineage>
        <taxon>Bacteria</taxon>
        <taxon>Pseudomonadati</taxon>
        <taxon>Pseudomonadota</taxon>
        <taxon>Gammaproteobacteria</taxon>
        <taxon>Pseudomonadales</taxon>
        <taxon>Marinobacteraceae</taxon>
        <taxon>Marinobacter</taxon>
    </lineage>
</organism>